<protein>
    <submittedName>
        <fullName evidence="8">MFS transporter, NNP family, nitrate/nitrite transporter</fullName>
    </submittedName>
</protein>
<organism evidence="8 9">
    <name type="scientific">Actinopolyspora xinjiangensis</name>
    <dbReference type="NCBI Taxonomy" id="405564"/>
    <lineage>
        <taxon>Bacteria</taxon>
        <taxon>Bacillati</taxon>
        <taxon>Actinomycetota</taxon>
        <taxon>Actinomycetes</taxon>
        <taxon>Actinopolysporales</taxon>
        <taxon>Actinopolysporaceae</taxon>
        <taxon>Actinopolyspora</taxon>
    </lineage>
</organism>
<feature type="transmembrane region" description="Helical" evidence="7">
    <location>
        <begin position="81"/>
        <end position="99"/>
    </location>
</feature>
<dbReference type="CDD" id="cd17341">
    <property type="entry name" value="MFS_NRT2_like"/>
    <property type="match status" value="1"/>
</dbReference>
<dbReference type="InterPro" id="IPR011701">
    <property type="entry name" value="MFS"/>
</dbReference>
<dbReference type="STRING" id="405564.SAMN04487905_103163"/>
<sequence>MSTPSLERDRTTTEPRGNGRWINHWTPEDPDFWNRTGKRVAWRNLWLSVLAEHLGFNVWTLMSIVVVSLDDVGYSFTVGQTFWLLILPNLVGAALRIPYTFAIPRFGGRGWTTTSASLLLIPCAMLAGAVTFDGTPYWFFLLTAAAMGVGGGNFSSSMTNISFFFPERRKGLALGINAAGGNIGVAVSQLLVPFAIHLGTGVNLSYAALMWMPVIIVSAACSWSFMNSLTVAKPDNTSYRKAVTSKHTPVMALLYIGSFGSFIGFSFAFPSLIGIVFSEFSGFTGVAFVGALIGSVARPFGGWLSDRLGGARITFWNFVGLALGTLGALLGVRAENFAVFFTSFVLLFVLTGIGNGSTYRMIPLIFKVETSERVRRTGEDEDLAQKAAKRQSGAVVGIVGSIGAFGGVVINLVFKFSLQANGTLVPALLAILVFFLACVLTTWWFYVRSRFAIERFPNLAHAHI</sequence>
<dbReference type="AlphaFoldDB" id="A0A1H0RQ80"/>
<feature type="region of interest" description="Disordered" evidence="6">
    <location>
        <begin position="1"/>
        <end position="20"/>
    </location>
</feature>
<feature type="transmembrane region" description="Helical" evidence="7">
    <location>
        <begin position="111"/>
        <end position="132"/>
    </location>
</feature>
<keyword evidence="4 7" id="KW-1133">Transmembrane helix</keyword>
<comment type="similarity">
    <text evidence="2">Belongs to the major facilitator superfamily. Nitrate/nitrite porter (TC 2.A.1.8) family.</text>
</comment>
<keyword evidence="9" id="KW-1185">Reference proteome</keyword>
<accession>A0A1H0RQ80</accession>
<dbReference type="Pfam" id="PF07690">
    <property type="entry name" value="MFS_1"/>
    <property type="match status" value="1"/>
</dbReference>
<dbReference type="Gene3D" id="1.20.1250.20">
    <property type="entry name" value="MFS general substrate transporter like domains"/>
    <property type="match status" value="1"/>
</dbReference>
<comment type="subcellular location">
    <subcellularLocation>
        <location evidence="1">Membrane</location>
        <topology evidence="1">Multi-pass membrane protein</topology>
    </subcellularLocation>
</comment>
<dbReference type="GO" id="GO:0015112">
    <property type="term" value="F:nitrate transmembrane transporter activity"/>
    <property type="evidence" value="ECO:0007669"/>
    <property type="project" value="InterPro"/>
</dbReference>
<evidence type="ECO:0000313" key="8">
    <source>
        <dbReference type="EMBL" id="SDP31116.1"/>
    </source>
</evidence>
<feature type="transmembrane region" description="Helical" evidence="7">
    <location>
        <begin position="426"/>
        <end position="446"/>
    </location>
</feature>
<proteinExistence type="inferred from homology"/>
<feature type="transmembrane region" description="Helical" evidence="7">
    <location>
        <begin position="138"/>
        <end position="165"/>
    </location>
</feature>
<dbReference type="GO" id="GO:0016020">
    <property type="term" value="C:membrane"/>
    <property type="evidence" value="ECO:0007669"/>
    <property type="project" value="UniProtKB-SubCell"/>
</dbReference>
<keyword evidence="5 7" id="KW-0472">Membrane</keyword>
<reference evidence="9" key="1">
    <citation type="submission" date="2016-10" db="EMBL/GenBank/DDBJ databases">
        <authorList>
            <person name="Varghese N."/>
            <person name="Submissions S."/>
        </authorList>
    </citation>
    <scope>NUCLEOTIDE SEQUENCE [LARGE SCALE GENOMIC DNA]</scope>
    <source>
        <strain evidence="9">DSM 46732</strain>
    </source>
</reference>
<evidence type="ECO:0000313" key="9">
    <source>
        <dbReference type="Proteomes" id="UP000199497"/>
    </source>
</evidence>
<evidence type="ECO:0000256" key="2">
    <source>
        <dbReference type="ARBA" id="ARBA00008432"/>
    </source>
</evidence>
<evidence type="ECO:0000256" key="7">
    <source>
        <dbReference type="SAM" id="Phobius"/>
    </source>
</evidence>
<feature type="transmembrane region" description="Helical" evidence="7">
    <location>
        <begin position="45"/>
        <end position="69"/>
    </location>
</feature>
<feature type="transmembrane region" description="Helical" evidence="7">
    <location>
        <begin position="313"/>
        <end position="331"/>
    </location>
</feature>
<evidence type="ECO:0000256" key="6">
    <source>
        <dbReference type="SAM" id="MobiDB-lite"/>
    </source>
</evidence>
<feature type="transmembrane region" description="Helical" evidence="7">
    <location>
        <begin position="283"/>
        <end position="301"/>
    </location>
</feature>
<keyword evidence="3 7" id="KW-0812">Transmembrane</keyword>
<evidence type="ECO:0000256" key="4">
    <source>
        <dbReference type="ARBA" id="ARBA00022989"/>
    </source>
</evidence>
<dbReference type="RefSeq" id="WP_092598890.1">
    <property type="nucleotide sequence ID" value="NZ_FNJR01000003.1"/>
</dbReference>
<gene>
    <name evidence="8" type="ORF">SAMN04487905_103163</name>
</gene>
<feature type="transmembrane region" description="Helical" evidence="7">
    <location>
        <begin position="172"/>
        <end position="196"/>
    </location>
</feature>
<evidence type="ECO:0000256" key="5">
    <source>
        <dbReference type="ARBA" id="ARBA00023136"/>
    </source>
</evidence>
<feature type="transmembrane region" description="Helical" evidence="7">
    <location>
        <begin position="394"/>
        <end position="414"/>
    </location>
</feature>
<feature type="transmembrane region" description="Helical" evidence="7">
    <location>
        <begin position="208"/>
        <end position="232"/>
    </location>
</feature>
<dbReference type="SUPFAM" id="SSF103473">
    <property type="entry name" value="MFS general substrate transporter"/>
    <property type="match status" value="1"/>
</dbReference>
<evidence type="ECO:0000256" key="1">
    <source>
        <dbReference type="ARBA" id="ARBA00004141"/>
    </source>
</evidence>
<dbReference type="PANTHER" id="PTHR23515">
    <property type="entry name" value="HIGH-AFFINITY NITRATE TRANSPORTER 2.3"/>
    <property type="match status" value="1"/>
</dbReference>
<dbReference type="InterPro" id="IPR036259">
    <property type="entry name" value="MFS_trans_sf"/>
</dbReference>
<name>A0A1H0RQ80_9ACTN</name>
<feature type="transmembrane region" description="Helical" evidence="7">
    <location>
        <begin position="337"/>
        <end position="357"/>
    </location>
</feature>
<dbReference type="Proteomes" id="UP000199497">
    <property type="component" value="Unassembled WGS sequence"/>
</dbReference>
<dbReference type="EMBL" id="FNJR01000003">
    <property type="protein sequence ID" value="SDP31116.1"/>
    <property type="molecule type" value="Genomic_DNA"/>
</dbReference>
<dbReference type="OrthoDB" id="9771451at2"/>
<feature type="transmembrane region" description="Helical" evidence="7">
    <location>
        <begin position="253"/>
        <end position="277"/>
    </location>
</feature>
<feature type="compositionally biased region" description="Basic and acidic residues" evidence="6">
    <location>
        <begin position="1"/>
        <end position="13"/>
    </location>
</feature>
<evidence type="ECO:0000256" key="3">
    <source>
        <dbReference type="ARBA" id="ARBA00022692"/>
    </source>
</evidence>
<dbReference type="InterPro" id="IPR044772">
    <property type="entry name" value="NO3_transporter"/>
</dbReference>